<feature type="domain" description="Aldehyde dehydrogenase" evidence="3">
    <location>
        <begin position="1"/>
        <end position="98"/>
    </location>
</feature>
<dbReference type="InterPro" id="IPR016163">
    <property type="entry name" value="Ald_DH_C"/>
</dbReference>
<dbReference type="GO" id="GO:0005737">
    <property type="term" value="C:cytoplasm"/>
    <property type="evidence" value="ECO:0007669"/>
    <property type="project" value="TreeGrafter"/>
</dbReference>
<dbReference type="InterPro" id="IPR016162">
    <property type="entry name" value="Ald_DH_N"/>
</dbReference>
<evidence type="ECO:0000259" key="3">
    <source>
        <dbReference type="Pfam" id="PF00171"/>
    </source>
</evidence>
<dbReference type="InterPro" id="IPR012394">
    <property type="entry name" value="Aldehyde_DH_NAD(P)"/>
</dbReference>
<sequence length="126" mass="13904">MQDEIFGPLLPVLAVDGVEEAIAFINNRDKPLALYVFAEDKQIAERVLDSTSSGGACINGTLFQLVPPTLPFGGVGESGQGAYHGRSTFETFSHHKSVLKKTTRLDPPIAYPPYTERKKKILRRFL</sequence>
<name>A0A6J7NHC5_9ZZZZ</name>
<protein>
    <submittedName>
        <fullName evidence="4">Unannotated protein</fullName>
    </submittedName>
</protein>
<dbReference type="PANTHER" id="PTHR43570">
    <property type="entry name" value="ALDEHYDE DEHYDROGENASE"/>
    <property type="match status" value="1"/>
</dbReference>
<accession>A0A6J7NHC5</accession>
<evidence type="ECO:0000256" key="1">
    <source>
        <dbReference type="ARBA" id="ARBA00009986"/>
    </source>
</evidence>
<dbReference type="PANTHER" id="PTHR43570:SF16">
    <property type="entry name" value="ALDEHYDE DEHYDROGENASE TYPE III, ISOFORM Q"/>
    <property type="match status" value="1"/>
</dbReference>
<dbReference type="GO" id="GO:0004029">
    <property type="term" value="F:aldehyde dehydrogenase (NAD+) activity"/>
    <property type="evidence" value="ECO:0007669"/>
    <property type="project" value="TreeGrafter"/>
</dbReference>
<comment type="similarity">
    <text evidence="1">Belongs to the aldehyde dehydrogenase family.</text>
</comment>
<dbReference type="AlphaFoldDB" id="A0A6J7NHC5"/>
<dbReference type="SUPFAM" id="SSF53720">
    <property type="entry name" value="ALDH-like"/>
    <property type="match status" value="1"/>
</dbReference>
<dbReference type="InterPro" id="IPR015590">
    <property type="entry name" value="Aldehyde_DH_dom"/>
</dbReference>
<gene>
    <name evidence="4" type="ORF">UFOPK3974_00957</name>
</gene>
<dbReference type="GO" id="GO:0006081">
    <property type="term" value="P:aldehyde metabolic process"/>
    <property type="evidence" value="ECO:0007669"/>
    <property type="project" value="InterPro"/>
</dbReference>
<reference evidence="4" key="1">
    <citation type="submission" date="2020-05" db="EMBL/GenBank/DDBJ databases">
        <authorList>
            <person name="Chiriac C."/>
            <person name="Salcher M."/>
            <person name="Ghai R."/>
            <person name="Kavagutti S V."/>
        </authorList>
    </citation>
    <scope>NUCLEOTIDE SEQUENCE</scope>
</reference>
<keyword evidence="2" id="KW-0560">Oxidoreductase</keyword>
<evidence type="ECO:0000313" key="4">
    <source>
        <dbReference type="EMBL" id="CAB4991675.1"/>
    </source>
</evidence>
<dbReference type="Gene3D" id="3.40.605.10">
    <property type="entry name" value="Aldehyde Dehydrogenase, Chain A, domain 1"/>
    <property type="match status" value="1"/>
</dbReference>
<organism evidence="4">
    <name type="scientific">freshwater metagenome</name>
    <dbReference type="NCBI Taxonomy" id="449393"/>
    <lineage>
        <taxon>unclassified sequences</taxon>
        <taxon>metagenomes</taxon>
        <taxon>ecological metagenomes</taxon>
    </lineage>
</organism>
<dbReference type="EMBL" id="CAFBOR010000131">
    <property type="protein sequence ID" value="CAB4991675.1"/>
    <property type="molecule type" value="Genomic_DNA"/>
</dbReference>
<evidence type="ECO:0000256" key="2">
    <source>
        <dbReference type="ARBA" id="ARBA00023002"/>
    </source>
</evidence>
<dbReference type="Pfam" id="PF00171">
    <property type="entry name" value="Aldedh"/>
    <property type="match status" value="1"/>
</dbReference>
<proteinExistence type="inferred from homology"/>
<dbReference type="InterPro" id="IPR016161">
    <property type="entry name" value="Ald_DH/histidinol_DH"/>
</dbReference>
<dbReference type="Gene3D" id="3.40.309.10">
    <property type="entry name" value="Aldehyde Dehydrogenase, Chain A, domain 2"/>
    <property type="match status" value="1"/>
</dbReference>